<reference evidence="5 6" key="1">
    <citation type="submission" date="2019-01" db="EMBL/GenBank/DDBJ databases">
        <title>Sinorhodobacter populi sp. nov. isolated from the symptomatic bark tissue of Populus euramericana canker.</title>
        <authorList>
            <person name="Xu G."/>
        </authorList>
    </citation>
    <scope>NUCLEOTIDE SEQUENCE [LARGE SCALE GENOMIC DNA]</scope>
    <source>
        <strain evidence="5 6">2D-5</strain>
    </source>
</reference>
<proteinExistence type="predicted"/>
<dbReference type="PROSITE" id="PS50949">
    <property type="entry name" value="HTH_GNTR"/>
    <property type="match status" value="1"/>
</dbReference>
<feature type="domain" description="HTH gntR-type" evidence="4">
    <location>
        <begin position="10"/>
        <end position="77"/>
    </location>
</feature>
<keyword evidence="1" id="KW-0805">Transcription regulation</keyword>
<dbReference type="Pfam" id="PF07729">
    <property type="entry name" value="FCD"/>
    <property type="match status" value="1"/>
</dbReference>
<evidence type="ECO:0000256" key="2">
    <source>
        <dbReference type="ARBA" id="ARBA00023125"/>
    </source>
</evidence>
<dbReference type="AlphaFoldDB" id="A0A443IR67"/>
<dbReference type="InterPro" id="IPR011711">
    <property type="entry name" value="GntR_C"/>
</dbReference>
<comment type="caution">
    <text evidence="5">The sequence shown here is derived from an EMBL/GenBank/DDBJ whole genome shotgun (WGS) entry which is preliminary data.</text>
</comment>
<keyword evidence="2" id="KW-0238">DNA-binding</keyword>
<dbReference type="Pfam" id="PF00392">
    <property type="entry name" value="GntR"/>
    <property type="match status" value="1"/>
</dbReference>
<dbReference type="SMART" id="SM00345">
    <property type="entry name" value="HTH_GNTR"/>
    <property type="match status" value="1"/>
</dbReference>
<dbReference type="Proteomes" id="UP000285710">
    <property type="component" value="Unassembled WGS sequence"/>
</dbReference>
<dbReference type="InterPro" id="IPR036390">
    <property type="entry name" value="WH_DNA-bd_sf"/>
</dbReference>
<evidence type="ECO:0000256" key="3">
    <source>
        <dbReference type="ARBA" id="ARBA00023163"/>
    </source>
</evidence>
<dbReference type="InterPro" id="IPR036388">
    <property type="entry name" value="WH-like_DNA-bd_sf"/>
</dbReference>
<evidence type="ECO:0000313" key="6">
    <source>
        <dbReference type="Proteomes" id="UP000285710"/>
    </source>
</evidence>
<dbReference type="SUPFAM" id="SSF46785">
    <property type="entry name" value="Winged helix' DNA-binding domain"/>
    <property type="match status" value="1"/>
</dbReference>
<protein>
    <submittedName>
        <fullName evidence="5">GntR family transcriptional regulator</fullName>
    </submittedName>
</protein>
<dbReference type="InterPro" id="IPR008920">
    <property type="entry name" value="TF_FadR/GntR_C"/>
</dbReference>
<keyword evidence="6" id="KW-1185">Reference proteome</keyword>
<dbReference type="SMART" id="SM00895">
    <property type="entry name" value="FCD"/>
    <property type="match status" value="1"/>
</dbReference>
<dbReference type="EMBL" id="SAUW01000015">
    <property type="protein sequence ID" value="RWR09233.1"/>
    <property type="molecule type" value="Genomic_DNA"/>
</dbReference>
<dbReference type="Gene3D" id="1.10.10.10">
    <property type="entry name" value="Winged helix-like DNA-binding domain superfamily/Winged helix DNA-binding domain"/>
    <property type="match status" value="1"/>
</dbReference>
<dbReference type="GO" id="GO:0003677">
    <property type="term" value="F:DNA binding"/>
    <property type="evidence" value="ECO:0007669"/>
    <property type="project" value="UniProtKB-KW"/>
</dbReference>
<organism evidence="5 6">
    <name type="scientific">Paenirhodobacter populi</name>
    <dbReference type="NCBI Taxonomy" id="2306993"/>
    <lineage>
        <taxon>Bacteria</taxon>
        <taxon>Pseudomonadati</taxon>
        <taxon>Pseudomonadota</taxon>
        <taxon>Alphaproteobacteria</taxon>
        <taxon>Rhodobacterales</taxon>
        <taxon>Rhodobacter group</taxon>
        <taxon>Paenirhodobacter</taxon>
    </lineage>
</organism>
<dbReference type="RefSeq" id="WP_128270264.1">
    <property type="nucleotide sequence ID" value="NZ_SAUW01000015.1"/>
</dbReference>
<evidence type="ECO:0000313" key="5">
    <source>
        <dbReference type="EMBL" id="RWR09233.1"/>
    </source>
</evidence>
<dbReference type="PANTHER" id="PTHR43537">
    <property type="entry name" value="TRANSCRIPTIONAL REGULATOR, GNTR FAMILY"/>
    <property type="match status" value="1"/>
</dbReference>
<dbReference type="InterPro" id="IPR000524">
    <property type="entry name" value="Tscrpt_reg_HTH_GntR"/>
</dbReference>
<keyword evidence="3" id="KW-0804">Transcription</keyword>
<accession>A0A443IR67</accession>
<sequence>MANLAKIDRGNLSEQVYSVIRGTLMDGRYEPGERLRIGALADELGVSITPVREAIFRLVSEYALEMKAATAIHVRNLSPDELREVQFIRNHLEGEAAGLAATRITPAELAALEDLQEEFRQAAAVDPHRASILNRQFHFGVVAAAHMPLVLATVENLWTLMGPLLRTFHVTVPVRDLTSGSHRHYDVLAALRAHDATAARAAMQADIAWGKVLVDWLERTTAEAQQG</sequence>
<reference evidence="5 6" key="2">
    <citation type="submission" date="2019-01" db="EMBL/GenBank/DDBJ databases">
        <authorList>
            <person name="Li Y."/>
        </authorList>
    </citation>
    <scope>NUCLEOTIDE SEQUENCE [LARGE SCALE GENOMIC DNA]</scope>
    <source>
        <strain evidence="5 6">2D-5</strain>
    </source>
</reference>
<gene>
    <name evidence="5" type="ORF">D2T33_14685</name>
</gene>
<evidence type="ECO:0000259" key="4">
    <source>
        <dbReference type="PROSITE" id="PS50949"/>
    </source>
</evidence>
<evidence type="ECO:0000256" key="1">
    <source>
        <dbReference type="ARBA" id="ARBA00023015"/>
    </source>
</evidence>
<dbReference type="PANTHER" id="PTHR43537:SF39">
    <property type="entry name" value="HTH-TYPE TRANSCRIPTIONAL REGULATOR MCBR"/>
    <property type="match status" value="1"/>
</dbReference>
<dbReference type="SUPFAM" id="SSF48008">
    <property type="entry name" value="GntR ligand-binding domain-like"/>
    <property type="match status" value="1"/>
</dbReference>
<dbReference type="Gene3D" id="1.20.120.530">
    <property type="entry name" value="GntR ligand-binding domain-like"/>
    <property type="match status" value="1"/>
</dbReference>
<name>A0A443IR67_9RHOB</name>
<dbReference type="GO" id="GO:0003700">
    <property type="term" value="F:DNA-binding transcription factor activity"/>
    <property type="evidence" value="ECO:0007669"/>
    <property type="project" value="InterPro"/>
</dbReference>